<organism evidence="1 2">
    <name type="scientific">Alistipes finegoldii</name>
    <dbReference type="NCBI Taxonomy" id="214856"/>
    <lineage>
        <taxon>Bacteria</taxon>
        <taxon>Pseudomonadati</taxon>
        <taxon>Bacteroidota</taxon>
        <taxon>Bacteroidia</taxon>
        <taxon>Bacteroidales</taxon>
        <taxon>Rikenellaceae</taxon>
        <taxon>Alistipes</taxon>
    </lineage>
</organism>
<feature type="non-terminal residue" evidence="1">
    <location>
        <position position="1"/>
    </location>
</feature>
<reference evidence="1 2" key="1">
    <citation type="journal article" date="2019" name="Nat. Med.">
        <title>A library of human gut bacterial isolates paired with longitudinal multiomics data enables mechanistic microbiome research.</title>
        <authorList>
            <person name="Poyet M."/>
            <person name="Groussin M."/>
            <person name="Gibbons S.M."/>
            <person name="Avila-Pacheco J."/>
            <person name="Jiang X."/>
            <person name="Kearney S.M."/>
            <person name="Perrotta A.R."/>
            <person name="Berdy B."/>
            <person name="Zhao S."/>
            <person name="Lieberman T.D."/>
            <person name="Swanson P.K."/>
            <person name="Smith M."/>
            <person name="Roesemann S."/>
            <person name="Alexander J.E."/>
            <person name="Rich S.A."/>
            <person name="Livny J."/>
            <person name="Vlamakis H."/>
            <person name="Clish C."/>
            <person name="Bullock K."/>
            <person name="Deik A."/>
            <person name="Scott J."/>
            <person name="Pierce K.A."/>
            <person name="Xavier R.J."/>
            <person name="Alm E.J."/>
        </authorList>
    </citation>
    <scope>NUCLEOTIDE SEQUENCE [LARGE SCALE GENOMIC DNA]</scope>
    <source>
        <strain evidence="1 2">BIOML-A1</strain>
    </source>
</reference>
<dbReference type="RefSeq" id="WP_130064071.1">
    <property type="nucleotide sequence ID" value="NZ_RCXA01000069.1"/>
</dbReference>
<keyword evidence="2" id="KW-1185">Reference proteome</keyword>
<evidence type="ECO:0008006" key="3">
    <source>
        <dbReference type="Google" id="ProtNLM"/>
    </source>
</evidence>
<protein>
    <recommendedName>
        <fullName evidence="3">Primosomal protein N</fullName>
    </recommendedName>
</protein>
<accession>A0ABQ6RZS5</accession>
<proteinExistence type="predicted"/>
<dbReference type="EMBL" id="VVND01000051">
    <property type="protein sequence ID" value="KAA3157491.1"/>
    <property type="molecule type" value="Genomic_DNA"/>
</dbReference>
<dbReference type="Proteomes" id="UP000324870">
    <property type="component" value="Unassembled WGS sequence"/>
</dbReference>
<evidence type="ECO:0000313" key="2">
    <source>
        <dbReference type="Proteomes" id="UP000324870"/>
    </source>
</evidence>
<name>A0ABQ6RZS5_9BACT</name>
<evidence type="ECO:0000313" key="1">
    <source>
        <dbReference type="EMBL" id="KAA3157491.1"/>
    </source>
</evidence>
<gene>
    <name evidence="1" type="ORF">F2A26_14550</name>
</gene>
<sequence>LAARLRVRFGRRVLGPMTPPVDRIRGEYLAGLLLKIESGASSAKARALLAAELKAFAENPEFKTITFICNVDPQ</sequence>
<comment type="caution">
    <text evidence="1">The sequence shown here is derived from an EMBL/GenBank/DDBJ whole genome shotgun (WGS) entry which is preliminary data.</text>
</comment>